<dbReference type="Gene3D" id="2.40.160.60">
    <property type="entry name" value="Outer membrane protein transport protein (OMPP1/FadL/TodX)"/>
    <property type="match status" value="1"/>
</dbReference>
<keyword evidence="3" id="KW-1185">Reference proteome</keyword>
<evidence type="ECO:0000313" key="2">
    <source>
        <dbReference type="EMBL" id="MFD1292286.1"/>
    </source>
</evidence>
<feature type="signal peptide" evidence="1">
    <location>
        <begin position="1"/>
        <end position="19"/>
    </location>
</feature>
<comment type="caution">
    <text evidence="2">The sequence shown here is derived from an EMBL/GenBank/DDBJ whole genome shotgun (WGS) entry which is preliminary data.</text>
</comment>
<keyword evidence="1" id="KW-0732">Signal</keyword>
<dbReference type="SUPFAM" id="SSF56935">
    <property type="entry name" value="Porins"/>
    <property type="match status" value="1"/>
</dbReference>
<evidence type="ECO:0000256" key="1">
    <source>
        <dbReference type="SAM" id="SignalP"/>
    </source>
</evidence>
<dbReference type="Proteomes" id="UP001597241">
    <property type="component" value="Unassembled WGS sequence"/>
</dbReference>
<dbReference type="EMBL" id="JBHTMV010000001">
    <property type="protein sequence ID" value="MFD1292286.1"/>
    <property type="molecule type" value="Genomic_DNA"/>
</dbReference>
<feature type="chain" id="PRO_5046872923" evidence="1">
    <location>
        <begin position="20"/>
        <end position="413"/>
    </location>
</feature>
<accession>A0ABW3WJ41</accession>
<dbReference type="RefSeq" id="WP_386806811.1">
    <property type="nucleotide sequence ID" value="NZ_JBHTMV010000001.1"/>
</dbReference>
<name>A0ABW3WJ41_9FLAO</name>
<sequence length="413" mass="46463">MKFQRLIVLFSFFSLTTFAQSDVDSPYSLFGIGKENTSYFGGSAGLANTGIAYSNKLLLNKINPASLTSLSPTAFLYEIGINNTLSIKVDNDNSQTNYDFNFTHIALGFSVSDRWKMSFGLVPQTKTSYNIDITEPVEGNTNLYYTNIEGSGGINELFWGHGFKATKNLSLGLEMRVYFGSINQERTIDYLTTQIYLDETKKYTGLGIKGGFQYKFNNLFGTNTTIGGIINVPSSLSGSQDIEGTKTFTSIGTTTIIDETDNDLDDFELPLKIGFGISTQVRKLTFNLDFHKKYWSNSYTSDSNFTYRDQSVYGLGIEYKRETNSLKYYRKIIYRMGINYDSGYLNYSDSKIDSYGISAGIGFPMSNKGSTLNLSYSYGKEGTLNNNLVIDNFHKMSINVSLFDNWFTKRKIY</sequence>
<gene>
    <name evidence="2" type="ORF">ACFQ5N_00435</name>
</gene>
<reference evidence="3" key="1">
    <citation type="journal article" date="2019" name="Int. J. Syst. Evol. Microbiol.">
        <title>The Global Catalogue of Microorganisms (GCM) 10K type strain sequencing project: providing services to taxonomists for standard genome sequencing and annotation.</title>
        <authorList>
            <consortium name="The Broad Institute Genomics Platform"/>
            <consortium name="The Broad Institute Genome Sequencing Center for Infectious Disease"/>
            <person name="Wu L."/>
            <person name="Ma J."/>
        </authorList>
    </citation>
    <scope>NUCLEOTIDE SEQUENCE [LARGE SCALE GENOMIC DNA]</scope>
    <source>
        <strain evidence="3">CCUG 62221</strain>
    </source>
</reference>
<proteinExistence type="predicted"/>
<organism evidence="2 3">
    <name type="scientific">Lutibacter holmesii</name>
    <dbReference type="NCBI Taxonomy" id="1137985"/>
    <lineage>
        <taxon>Bacteria</taxon>
        <taxon>Pseudomonadati</taxon>
        <taxon>Bacteroidota</taxon>
        <taxon>Flavobacteriia</taxon>
        <taxon>Flavobacteriales</taxon>
        <taxon>Flavobacteriaceae</taxon>
        <taxon>Lutibacter</taxon>
    </lineage>
</organism>
<evidence type="ECO:0000313" key="3">
    <source>
        <dbReference type="Proteomes" id="UP001597241"/>
    </source>
</evidence>
<protein>
    <submittedName>
        <fullName evidence="2">OmpP1/FadL family transporter</fullName>
    </submittedName>
</protein>